<evidence type="ECO:0000313" key="3">
    <source>
        <dbReference type="Proteomes" id="UP000015346"/>
    </source>
</evidence>
<feature type="chain" id="PRO_5004569366" evidence="1">
    <location>
        <begin position="19"/>
        <end position="118"/>
    </location>
</feature>
<evidence type="ECO:0000256" key="1">
    <source>
        <dbReference type="SAM" id="SignalP"/>
    </source>
</evidence>
<evidence type="ECO:0000313" key="2">
    <source>
        <dbReference type="EMBL" id="EPX82704.1"/>
    </source>
</evidence>
<name>S9S8W5_9RHOB</name>
<comment type="caution">
    <text evidence="2">The sequence shown here is derived from an EMBL/GenBank/DDBJ whole genome shotgun (WGS) entry which is preliminary data.</text>
</comment>
<keyword evidence="3" id="KW-1185">Reference proteome</keyword>
<proteinExistence type="predicted"/>
<dbReference type="HOGENOM" id="CLU_2071406_0_0_5"/>
<dbReference type="RefSeq" id="WP_021099219.1">
    <property type="nucleotide sequence ID" value="NZ_KE557325.1"/>
</dbReference>
<dbReference type="AlphaFoldDB" id="S9S8W5"/>
<keyword evidence="1" id="KW-0732">Signal</keyword>
<dbReference type="OrthoDB" id="7871867at2"/>
<accession>S9S8W5</accession>
<reference evidence="2 3" key="1">
    <citation type="journal article" date="2013" name="Stand. Genomic Sci.">
        <title>Genome sequence of the reddish-pigmented Rubellimicrobium thermophilum type strain (DSM 16684(T)), a member of the Roseobacter clade.</title>
        <authorList>
            <person name="Fiebig A."/>
            <person name="Riedel T."/>
            <person name="Gronow S."/>
            <person name="Petersen J."/>
            <person name="Klenk H.P."/>
            <person name="Goker M."/>
        </authorList>
    </citation>
    <scope>NUCLEOTIDE SEQUENCE [LARGE SCALE GENOMIC DNA]</scope>
    <source>
        <strain evidence="2 3">DSM 16684</strain>
    </source>
</reference>
<gene>
    <name evidence="2" type="ORF">ruthe_03162</name>
</gene>
<dbReference type="Proteomes" id="UP000015346">
    <property type="component" value="Unassembled WGS sequence"/>
</dbReference>
<protein>
    <submittedName>
        <fullName evidence="2">Uncharacterized protein</fullName>
    </submittedName>
</protein>
<organism evidence="2 3">
    <name type="scientific">Rubellimicrobium thermophilum DSM 16684</name>
    <dbReference type="NCBI Taxonomy" id="1123069"/>
    <lineage>
        <taxon>Bacteria</taxon>
        <taxon>Pseudomonadati</taxon>
        <taxon>Pseudomonadota</taxon>
        <taxon>Alphaproteobacteria</taxon>
        <taxon>Rhodobacterales</taxon>
        <taxon>Roseobacteraceae</taxon>
        <taxon>Rubellimicrobium</taxon>
    </lineage>
</organism>
<sequence length="118" mass="12951">MRPVLTSLLIGAAGIASAEGYAIYDLGEVADRPACMHRATKVMNAWNRQTGEQGILDPTEWIVYGWDFAPGDNDVLIMCPVFRDSFVNALLVVHGEGTDQERDRVADGIERLWSGDSP</sequence>
<feature type="signal peptide" evidence="1">
    <location>
        <begin position="1"/>
        <end position="18"/>
    </location>
</feature>
<dbReference type="EMBL" id="AOLV01000039">
    <property type="protein sequence ID" value="EPX82704.1"/>
    <property type="molecule type" value="Genomic_DNA"/>
</dbReference>